<dbReference type="RefSeq" id="WP_221271267.1">
    <property type="nucleotide sequence ID" value="NZ_AP024819.1"/>
</dbReference>
<protein>
    <recommendedName>
        <fullName evidence="3">Clp ATPase C-terminal domain-containing protein</fullName>
    </recommendedName>
</protein>
<gene>
    <name evidence="4" type="ORF">NHP190012_11170</name>
</gene>
<evidence type="ECO:0000313" key="4">
    <source>
        <dbReference type="EMBL" id="BCZ19475.1"/>
    </source>
</evidence>
<keyword evidence="2" id="KW-0067">ATP-binding</keyword>
<evidence type="ECO:0000256" key="1">
    <source>
        <dbReference type="ARBA" id="ARBA00022741"/>
    </source>
</evidence>
<dbReference type="InterPro" id="IPR019489">
    <property type="entry name" value="Clp_ATPase_C"/>
</dbReference>
<proteinExistence type="predicted"/>
<dbReference type="EMBL" id="AP024819">
    <property type="protein sequence ID" value="BCZ19475.1"/>
    <property type="molecule type" value="Genomic_DNA"/>
</dbReference>
<reference evidence="4 5" key="1">
    <citation type="submission" date="2021-07" db="EMBL/GenBank/DDBJ databases">
        <title>Novel Helicobacter sp. Isolated from a cat.</title>
        <authorList>
            <person name="Rimbara E."/>
            <person name="Suzuki M."/>
        </authorList>
    </citation>
    <scope>NUCLEOTIDE SEQUENCE [LARGE SCALE GENOMIC DNA]</scope>
    <source>
        <strain evidence="5">NHP19-012</strain>
    </source>
</reference>
<name>A0ABM7SHU6_9HELI</name>
<dbReference type="Gene3D" id="1.10.8.60">
    <property type="match status" value="1"/>
</dbReference>
<evidence type="ECO:0000313" key="5">
    <source>
        <dbReference type="Proteomes" id="UP000826146"/>
    </source>
</evidence>
<dbReference type="Pfam" id="PF10431">
    <property type="entry name" value="ClpB_D2-small"/>
    <property type="match status" value="1"/>
</dbReference>
<feature type="domain" description="Clp ATPase C-terminal" evidence="3">
    <location>
        <begin position="30"/>
        <end position="88"/>
    </location>
</feature>
<dbReference type="Proteomes" id="UP000826146">
    <property type="component" value="Chromosome"/>
</dbReference>
<evidence type="ECO:0000256" key="2">
    <source>
        <dbReference type="ARBA" id="ARBA00022840"/>
    </source>
</evidence>
<organism evidence="4 5">
    <name type="scientific">Helicobacter gastrofelis</name>
    <dbReference type="NCBI Taxonomy" id="2849642"/>
    <lineage>
        <taxon>Bacteria</taxon>
        <taxon>Pseudomonadati</taxon>
        <taxon>Campylobacterota</taxon>
        <taxon>Epsilonproteobacteria</taxon>
        <taxon>Campylobacterales</taxon>
        <taxon>Helicobacteraceae</taxon>
        <taxon>Helicobacter</taxon>
    </lineage>
</organism>
<accession>A0ABM7SHU6</accession>
<sequence length="127" mass="14486">MSSQDLQRCGLFREFIGRIGNVVVLEPVDHKMLSNAIDNESKPFKDNFREHGSVLEIDEGAKEVLIEKAMQEGTGMRAIKTLLAKIIHPLRFDMERWRGYKCIITAETITNKKEPMKIPLNTSKKNG</sequence>
<keyword evidence="5" id="KW-1185">Reference proteome</keyword>
<keyword evidence="1" id="KW-0547">Nucleotide-binding</keyword>
<evidence type="ECO:0000259" key="3">
    <source>
        <dbReference type="Pfam" id="PF10431"/>
    </source>
</evidence>